<dbReference type="Proteomes" id="UP001364211">
    <property type="component" value="Unassembled WGS sequence"/>
</dbReference>
<keyword evidence="5" id="KW-1185">Reference proteome</keyword>
<keyword evidence="2" id="KW-0288">FMN</keyword>
<gene>
    <name evidence="4" type="ORF">WJX68_18095</name>
</gene>
<keyword evidence="1" id="KW-0285">Flavoprotein</keyword>
<dbReference type="PANTHER" id="PTHR32332:SF38">
    <property type="entry name" value="MONOOXYGENASE RV1533-RELATED"/>
    <property type="match status" value="1"/>
</dbReference>
<evidence type="ECO:0000256" key="1">
    <source>
        <dbReference type="ARBA" id="ARBA00022630"/>
    </source>
</evidence>
<dbReference type="Gene3D" id="3.20.20.70">
    <property type="entry name" value="Aldolase class I"/>
    <property type="match status" value="1"/>
</dbReference>
<dbReference type="EC" id="1.13.12.-" evidence="4"/>
<dbReference type="SUPFAM" id="SSF51412">
    <property type="entry name" value="Inosine monophosphate dehydrogenase (IMPDH)"/>
    <property type="match status" value="1"/>
</dbReference>
<dbReference type="InterPro" id="IPR004136">
    <property type="entry name" value="NMO"/>
</dbReference>
<keyword evidence="4" id="KW-0503">Monooxygenase</keyword>
<dbReference type="RefSeq" id="WP_340292482.1">
    <property type="nucleotide sequence ID" value="NZ_JBBJUP010000015.1"/>
</dbReference>
<dbReference type="Pfam" id="PF03060">
    <property type="entry name" value="NMO"/>
    <property type="match status" value="1"/>
</dbReference>
<protein>
    <submittedName>
        <fullName evidence="4">Nitronate monooxygenase</fullName>
        <ecNumber evidence="4">1.13.12.-</ecNumber>
    </submittedName>
</protein>
<comment type="caution">
    <text evidence="4">The sequence shown here is derived from an EMBL/GenBank/DDBJ whole genome shotgun (WGS) entry which is preliminary data.</text>
</comment>
<dbReference type="CDD" id="cd04730">
    <property type="entry name" value="NPD_like"/>
    <property type="match status" value="1"/>
</dbReference>
<evidence type="ECO:0000256" key="2">
    <source>
        <dbReference type="ARBA" id="ARBA00022643"/>
    </source>
</evidence>
<organism evidence="4 5">
    <name type="scientific">Pseudonocardia spirodelae</name>
    <dbReference type="NCBI Taxonomy" id="3133431"/>
    <lineage>
        <taxon>Bacteria</taxon>
        <taxon>Bacillati</taxon>
        <taxon>Actinomycetota</taxon>
        <taxon>Actinomycetes</taxon>
        <taxon>Pseudonocardiales</taxon>
        <taxon>Pseudonocardiaceae</taxon>
        <taxon>Pseudonocardia</taxon>
    </lineage>
</organism>
<evidence type="ECO:0000313" key="5">
    <source>
        <dbReference type="Proteomes" id="UP001364211"/>
    </source>
</evidence>
<sequence length="380" mass="39057">MIRTALTGLLGVEHPIVGFNRSPAVVVEVSRAGGFGVLAAVSYTAAELDAQLHWISEQLDGRPYGVDLLVPERTADVDADREDLVAALRAQLPPGHLAFVDDLLERYGIPKVPADPGRDAIAAGMSRRGADAQLDVVFAHRPALVANALGTAPPHLVERAHAAGTAVAALVGTRRHAERQLAAGVDVLVAQGTEAGGHTGTIATTVLTPEIVGVAGDRPVLAAGGIASGDQMAAALALGAAGVWCGSVWLSSVEDVAPESVKRKFLAAGSGDTVRSPARTGKPARQLRSAYHDAWDAPGAPAPLPMPLQPLLTLQAWSSIDAAADAGNPGAQELQSFFVGQVVGAFTELRGAGEITRTMARDCEARIAALSGLVRDGAAR</sequence>
<dbReference type="GO" id="GO:0004497">
    <property type="term" value="F:monooxygenase activity"/>
    <property type="evidence" value="ECO:0007669"/>
    <property type="project" value="UniProtKB-KW"/>
</dbReference>
<dbReference type="EMBL" id="JBBJUP010000015">
    <property type="protein sequence ID" value="MEJ8280859.1"/>
    <property type="molecule type" value="Genomic_DNA"/>
</dbReference>
<evidence type="ECO:0000256" key="3">
    <source>
        <dbReference type="ARBA" id="ARBA00023002"/>
    </source>
</evidence>
<dbReference type="PANTHER" id="PTHR32332">
    <property type="entry name" value="2-NITROPROPANE DIOXYGENASE"/>
    <property type="match status" value="1"/>
</dbReference>
<accession>A0ABU8TA84</accession>
<evidence type="ECO:0000313" key="4">
    <source>
        <dbReference type="EMBL" id="MEJ8280859.1"/>
    </source>
</evidence>
<proteinExistence type="predicted"/>
<name>A0ABU8TA84_9PSEU</name>
<dbReference type="InterPro" id="IPR013785">
    <property type="entry name" value="Aldolase_TIM"/>
</dbReference>
<reference evidence="4 5" key="1">
    <citation type="submission" date="2024-03" db="EMBL/GenBank/DDBJ databases">
        <title>Draft genome sequence of Pseudonocardia sp. DW16-2.</title>
        <authorList>
            <person name="Duangmal K."/>
        </authorList>
    </citation>
    <scope>NUCLEOTIDE SEQUENCE [LARGE SCALE GENOMIC DNA]</scope>
    <source>
        <strain evidence="4 5">DW16-2</strain>
    </source>
</reference>
<keyword evidence="3 4" id="KW-0560">Oxidoreductase</keyword>